<accession>A0A1M5AV96</accession>
<protein>
    <submittedName>
        <fullName evidence="2">Prophage antirepressor</fullName>
    </submittedName>
</protein>
<dbReference type="PANTHER" id="PTHR36180">
    <property type="entry name" value="DNA-BINDING PROTEIN-RELATED-RELATED"/>
    <property type="match status" value="1"/>
</dbReference>
<dbReference type="InterPro" id="IPR003497">
    <property type="entry name" value="BRO_N_domain"/>
</dbReference>
<dbReference type="PROSITE" id="PS51750">
    <property type="entry name" value="BRO_N"/>
    <property type="match status" value="1"/>
</dbReference>
<feature type="domain" description="Bro-N" evidence="1">
    <location>
        <begin position="9"/>
        <end position="114"/>
    </location>
</feature>
<dbReference type="AlphaFoldDB" id="A0A1M5AV96"/>
<dbReference type="RefSeq" id="WP_245815689.1">
    <property type="nucleotide sequence ID" value="NZ_FQVL01000016.1"/>
</dbReference>
<evidence type="ECO:0000313" key="2">
    <source>
        <dbReference type="EMBL" id="SHF34181.1"/>
    </source>
</evidence>
<proteinExistence type="predicted"/>
<dbReference type="Proteomes" id="UP000184476">
    <property type="component" value="Unassembled WGS sequence"/>
</dbReference>
<evidence type="ECO:0000313" key="3">
    <source>
        <dbReference type="Proteomes" id="UP000184476"/>
    </source>
</evidence>
<dbReference type="STRING" id="112248.SAMN05444392_11624"/>
<gene>
    <name evidence="2" type="ORF">SAMN05444392_11624</name>
</gene>
<sequence length="216" mass="25607">MIKIEKWLEHEIRFVLGEDGEWWAVAKDVAEALGYRDSNDMTKRMDQQEIQSFNWKKKQTEDYAGCFRDYKYKPQVPIISEFGIYEAILNSRREEAIEFKKWVKQLLKTLRQQSGLKGFAVFRMMDKEHQKNAMDQISQIRNAKPKHYMKANSIANKVVSDNYGFEKMIKKDEMTPEMLRDRQPVLDDTVDLMKVEENLGLDVSVKEAVREKWIKS</sequence>
<dbReference type="Pfam" id="PF02498">
    <property type="entry name" value="Bro-N"/>
    <property type="match status" value="1"/>
</dbReference>
<dbReference type="SMART" id="SM01040">
    <property type="entry name" value="Bro-N"/>
    <property type="match status" value="1"/>
</dbReference>
<dbReference type="PANTHER" id="PTHR36180:SF2">
    <property type="entry name" value="BRO FAMILY PROTEIN"/>
    <property type="match status" value="1"/>
</dbReference>
<name>A0A1M5AV96_9BACL</name>
<evidence type="ECO:0000259" key="1">
    <source>
        <dbReference type="PROSITE" id="PS51750"/>
    </source>
</evidence>
<keyword evidence="3" id="KW-1185">Reference proteome</keyword>
<reference evidence="2 3" key="1">
    <citation type="submission" date="2016-11" db="EMBL/GenBank/DDBJ databases">
        <authorList>
            <person name="Jaros S."/>
            <person name="Januszkiewicz K."/>
            <person name="Wedrychowicz H."/>
        </authorList>
    </citation>
    <scope>NUCLEOTIDE SEQUENCE [LARGE SCALE GENOMIC DNA]</scope>
    <source>
        <strain evidence="2 3">DSM 44666</strain>
    </source>
</reference>
<dbReference type="EMBL" id="FQVL01000016">
    <property type="protein sequence ID" value="SHF34181.1"/>
    <property type="molecule type" value="Genomic_DNA"/>
</dbReference>
<organism evidence="2 3">
    <name type="scientific">Seinonella peptonophila</name>
    <dbReference type="NCBI Taxonomy" id="112248"/>
    <lineage>
        <taxon>Bacteria</taxon>
        <taxon>Bacillati</taxon>
        <taxon>Bacillota</taxon>
        <taxon>Bacilli</taxon>
        <taxon>Bacillales</taxon>
        <taxon>Thermoactinomycetaceae</taxon>
        <taxon>Seinonella</taxon>
    </lineage>
</organism>